<organism evidence="2 3">
    <name type="scientific">Nicrophorus vespilloides</name>
    <name type="common">Boreal carrion beetle</name>
    <dbReference type="NCBI Taxonomy" id="110193"/>
    <lineage>
        <taxon>Eukaryota</taxon>
        <taxon>Metazoa</taxon>
        <taxon>Ecdysozoa</taxon>
        <taxon>Arthropoda</taxon>
        <taxon>Hexapoda</taxon>
        <taxon>Insecta</taxon>
        <taxon>Pterygota</taxon>
        <taxon>Neoptera</taxon>
        <taxon>Endopterygota</taxon>
        <taxon>Coleoptera</taxon>
        <taxon>Polyphaga</taxon>
        <taxon>Staphyliniformia</taxon>
        <taxon>Silphidae</taxon>
        <taxon>Nicrophorinae</taxon>
        <taxon>Nicrophorus</taxon>
    </lineage>
</organism>
<proteinExistence type="predicted"/>
<sequence>MGASIRNLGAAPDLQLEGVLIRPLKIPPDLPPTEDWHRDMSPSDRLHYHQTLSSVRRYAHFKPIPGIIPLDALDLVLGAKYDQGVDLFGEKIDVVLQGSTMGTDRRAKMRNTLELKAAKDAIGIAHLEAMETKSRRSPFFTDFTGSAFGPVVALDNFRKVKDNKLEHNYNKHHVLYVGGISEKRHPCNVKLMNSSHHSPQTNAGYSRQDRDGNSYQY</sequence>
<evidence type="ECO:0000313" key="3">
    <source>
        <dbReference type="RefSeq" id="XP_017770939.1"/>
    </source>
</evidence>
<feature type="compositionally biased region" description="Basic and acidic residues" evidence="1">
    <location>
        <begin position="207"/>
        <end position="217"/>
    </location>
</feature>
<feature type="compositionally biased region" description="Polar residues" evidence="1">
    <location>
        <begin position="191"/>
        <end position="205"/>
    </location>
</feature>
<protein>
    <submittedName>
        <fullName evidence="3">Uncharacterized protein LOC108558520</fullName>
    </submittedName>
</protein>
<dbReference type="Proteomes" id="UP000695000">
    <property type="component" value="Unplaced"/>
</dbReference>
<dbReference type="Pfam" id="PF12494">
    <property type="entry name" value="DUF3695"/>
    <property type="match status" value="1"/>
</dbReference>
<dbReference type="RefSeq" id="XP_017770939.1">
    <property type="nucleotide sequence ID" value="XM_017915450.1"/>
</dbReference>
<gene>
    <name evidence="3" type="primary">LOC108558520</name>
</gene>
<feature type="region of interest" description="Disordered" evidence="1">
    <location>
        <begin position="190"/>
        <end position="217"/>
    </location>
</feature>
<name>A0ABM1M8N9_NICVS</name>
<dbReference type="InterPro" id="IPR022179">
    <property type="entry name" value="CFAP276"/>
</dbReference>
<reference evidence="3" key="1">
    <citation type="submission" date="2025-08" db="UniProtKB">
        <authorList>
            <consortium name="RefSeq"/>
        </authorList>
    </citation>
    <scope>IDENTIFICATION</scope>
    <source>
        <tissue evidence="3">Whole Larva</tissue>
    </source>
</reference>
<keyword evidence="2" id="KW-1185">Reference proteome</keyword>
<evidence type="ECO:0000256" key="1">
    <source>
        <dbReference type="SAM" id="MobiDB-lite"/>
    </source>
</evidence>
<dbReference type="GeneID" id="108558520"/>
<accession>A0ABM1M8N9</accession>
<evidence type="ECO:0000313" key="2">
    <source>
        <dbReference type="Proteomes" id="UP000695000"/>
    </source>
</evidence>